<name>A0A6A7AU16_9PLEO</name>
<dbReference type="EMBL" id="MU006344">
    <property type="protein sequence ID" value="KAF2845615.1"/>
    <property type="molecule type" value="Genomic_DNA"/>
</dbReference>
<proteinExistence type="predicted"/>
<evidence type="ECO:0000313" key="1">
    <source>
        <dbReference type="EMBL" id="KAF2845615.1"/>
    </source>
</evidence>
<dbReference type="AlphaFoldDB" id="A0A6A7AU16"/>
<reference evidence="1" key="1">
    <citation type="submission" date="2020-01" db="EMBL/GenBank/DDBJ databases">
        <authorList>
            <consortium name="DOE Joint Genome Institute"/>
            <person name="Haridas S."/>
            <person name="Albert R."/>
            <person name="Binder M."/>
            <person name="Bloem J."/>
            <person name="Labutti K."/>
            <person name="Salamov A."/>
            <person name="Andreopoulos B."/>
            <person name="Baker S.E."/>
            <person name="Barry K."/>
            <person name="Bills G."/>
            <person name="Bluhm B.H."/>
            <person name="Cannon C."/>
            <person name="Castanera R."/>
            <person name="Culley D.E."/>
            <person name="Daum C."/>
            <person name="Ezra D."/>
            <person name="Gonzalez J.B."/>
            <person name="Henrissat B."/>
            <person name="Kuo A."/>
            <person name="Liang C."/>
            <person name="Lipzen A."/>
            <person name="Lutzoni F."/>
            <person name="Magnuson J."/>
            <person name="Mondo S."/>
            <person name="Nolan M."/>
            <person name="Ohm R."/>
            <person name="Pangilinan J."/>
            <person name="Park H.-J."/>
            <person name="Ramirez L."/>
            <person name="Alfaro M."/>
            <person name="Sun H."/>
            <person name="Tritt A."/>
            <person name="Yoshinaga Y."/>
            <person name="Zwiers L.-H."/>
            <person name="Turgeon B.G."/>
            <person name="Goodwin S.B."/>
            <person name="Spatafora J.W."/>
            <person name="Crous P.W."/>
            <person name="Grigoriev I.V."/>
        </authorList>
    </citation>
    <scope>NUCLEOTIDE SEQUENCE</scope>
    <source>
        <strain evidence="1">IPT5</strain>
    </source>
</reference>
<dbReference type="OrthoDB" id="3789154at2759"/>
<gene>
    <name evidence="1" type="ORF">T440DRAFT_407637</name>
</gene>
<sequence length="106" mass="12185">MPPRKPQSFIETIDPTHSVYGDAHAFTSDQRLATHALHLHDLGIIDDTMVTELSQPRKDVKEVEVKYTKEYLAMHPEYTGEDAHKLVSLEEAERRQRVRDGEMEGL</sequence>
<feature type="non-terminal residue" evidence="1">
    <location>
        <position position="106"/>
    </location>
</feature>
<accession>A0A6A7AU16</accession>
<organism evidence="1 2">
    <name type="scientific">Plenodomus tracheiphilus IPT5</name>
    <dbReference type="NCBI Taxonomy" id="1408161"/>
    <lineage>
        <taxon>Eukaryota</taxon>
        <taxon>Fungi</taxon>
        <taxon>Dikarya</taxon>
        <taxon>Ascomycota</taxon>
        <taxon>Pezizomycotina</taxon>
        <taxon>Dothideomycetes</taxon>
        <taxon>Pleosporomycetidae</taxon>
        <taxon>Pleosporales</taxon>
        <taxon>Pleosporineae</taxon>
        <taxon>Leptosphaeriaceae</taxon>
        <taxon>Plenodomus</taxon>
    </lineage>
</organism>
<keyword evidence="2" id="KW-1185">Reference proteome</keyword>
<protein>
    <submittedName>
        <fullName evidence="1">Uncharacterized protein</fullName>
    </submittedName>
</protein>
<evidence type="ECO:0000313" key="2">
    <source>
        <dbReference type="Proteomes" id="UP000799423"/>
    </source>
</evidence>
<dbReference type="Proteomes" id="UP000799423">
    <property type="component" value="Unassembled WGS sequence"/>
</dbReference>